<dbReference type="EMBL" id="JAJNOR010000001">
    <property type="protein sequence ID" value="MCD2491855.1"/>
    <property type="molecule type" value="Genomic_DNA"/>
</dbReference>
<dbReference type="CDD" id="cd00408">
    <property type="entry name" value="DHDPS-like"/>
    <property type="match status" value="1"/>
</dbReference>
<evidence type="ECO:0000256" key="4">
    <source>
        <dbReference type="PIRNR" id="PIRNR001365"/>
    </source>
</evidence>
<dbReference type="PRINTS" id="PR00146">
    <property type="entry name" value="DHPICSNTHASE"/>
</dbReference>
<evidence type="ECO:0000256" key="2">
    <source>
        <dbReference type="ARBA" id="ARBA00023239"/>
    </source>
</evidence>
<dbReference type="InterPro" id="IPR013785">
    <property type="entry name" value="Aldolase_TIM"/>
</dbReference>
<dbReference type="AlphaFoldDB" id="A0AAP2RHP3"/>
<protein>
    <submittedName>
        <fullName evidence="7">Dihydrodipicolinate synthase family protein</fullName>
    </submittedName>
</protein>
<name>A0AAP2RHP3_9FIRM</name>
<dbReference type="InterPro" id="IPR002220">
    <property type="entry name" value="DapA-like"/>
</dbReference>
<dbReference type="PANTHER" id="PTHR12128:SF66">
    <property type="entry name" value="4-HYDROXY-2-OXOGLUTARATE ALDOLASE, MITOCHONDRIAL"/>
    <property type="match status" value="1"/>
</dbReference>
<dbReference type="Proteomes" id="UP001299265">
    <property type="component" value="Unassembled WGS sequence"/>
</dbReference>
<evidence type="ECO:0000256" key="6">
    <source>
        <dbReference type="PIRSR" id="PIRSR001365-2"/>
    </source>
</evidence>
<dbReference type="GO" id="GO:0008840">
    <property type="term" value="F:4-hydroxy-tetrahydrodipicolinate synthase activity"/>
    <property type="evidence" value="ECO:0007669"/>
    <property type="project" value="TreeGrafter"/>
</dbReference>
<feature type="active site" description="Proton donor/acceptor" evidence="5">
    <location>
        <position position="137"/>
    </location>
</feature>
<evidence type="ECO:0000313" key="8">
    <source>
        <dbReference type="Proteomes" id="UP001299265"/>
    </source>
</evidence>
<keyword evidence="8" id="KW-1185">Reference proteome</keyword>
<evidence type="ECO:0000256" key="3">
    <source>
        <dbReference type="ARBA" id="ARBA00023270"/>
    </source>
</evidence>
<evidence type="ECO:0000313" key="7">
    <source>
        <dbReference type="EMBL" id="MCD2491855.1"/>
    </source>
</evidence>
<dbReference type="RefSeq" id="WP_231061760.1">
    <property type="nucleotide sequence ID" value="NZ_JAJNOR010000001.1"/>
</dbReference>
<organism evidence="7 8">
    <name type="scientific">Lientehia hominis</name>
    <dbReference type="NCBI Taxonomy" id="2897778"/>
    <lineage>
        <taxon>Bacteria</taxon>
        <taxon>Bacillati</taxon>
        <taxon>Bacillota</taxon>
        <taxon>Clostridia</taxon>
        <taxon>Lachnospirales</taxon>
        <taxon>Lachnospiraceae</taxon>
        <taxon>Lientehia</taxon>
    </lineage>
</organism>
<dbReference type="PROSITE" id="PS00666">
    <property type="entry name" value="DHDPS_2"/>
    <property type="match status" value="1"/>
</dbReference>
<reference evidence="7 8" key="1">
    <citation type="submission" date="2021-11" db="EMBL/GenBank/DDBJ databases">
        <title>Lacrimispora sp. nov. NSJ-141 isolated from human feces.</title>
        <authorList>
            <person name="Abdugheni R."/>
        </authorList>
    </citation>
    <scope>NUCLEOTIDE SEQUENCE [LARGE SCALE GENOMIC DNA]</scope>
    <source>
        <strain evidence="7 8">NSJ-141</strain>
    </source>
</reference>
<feature type="binding site" evidence="6">
    <location>
        <position position="47"/>
    </location>
    <ligand>
        <name>pyruvate</name>
        <dbReference type="ChEBI" id="CHEBI:15361"/>
    </ligand>
</feature>
<sequence>MKKLYGVVTAMVTPFNEDETVRVEAIRQHVDFLIEKGINCLYPLGTTGEMMLMNNEERKLVAETVVNQCNHRIPVFIHVGAMKTKDACELARHACEIGADGIGAVSPAFYGATDVSIYEYYAAIAKSVPEDFPIYLYNIPQCSSNDLPVAVADKLAREFKNIIGIKYSFADMCRTLEYQKVNDGNFSVLHGCDKLINALMAMGCDGVVSGVSSVYPEIFVATYQACMRGDWDEARKQQRLANEVCDILKGGASMGHFKEAMKLRGIDAGYVRGPLHNLTQDEILEMKKQLAVIGLQ</sequence>
<evidence type="ECO:0000256" key="1">
    <source>
        <dbReference type="ARBA" id="ARBA00007592"/>
    </source>
</evidence>
<dbReference type="InterPro" id="IPR020625">
    <property type="entry name" value="Schiff_base-form_aldolases_AS"/>
</dbReference>
<accession>A0AAP2RHP3</accession>
<dbReference type="SUPFAM" id="SSF51569">
    <property type="entry name" value="Aldolase"/>
    <property type="match status" value="1"/>
</dbReference>
<feature type="binding site" evidence="6">
    <location>
        <position position="208"/>
    </location>
    <ligand>
        <name>pyruvate</name>
        <dbReference type="ChEBI" id="CHEBI:15361"/>
    </ligand>
</feature>
<dbReference type="SMART" id="SM01130">
    <property type="entry name" value="DHDPS"/>
    <property type="match status" value="1"/>
</dbReference>
<comment type="caution">
    <text evidence="7">The sequence shown here is derived from an EMBL/GenBank/DDBJ whole genome shotgun (WGS) entry which is preliminary data.</text>
</comment>
<dbReference type="Gene3D" id="3.20.20.70">
    <property type="entry name" value="Aldolase class I"/>
    <property type="match status" value="1"/>
</dbReference>
<feature type="active site" description="Schiff-base intermediate with substrate" evidence="5">
    <location>
        <position position="166"/>
    </location>
</feature>
<gene>
    <name evidence="7" type="ORF">LQE92_04345</name>
</gene>
<keyword evidence="2 4" id="KW-0456">Lyase</keyword>
<evidence type="ECO:0000256" key="5">
    <source>
        <dbReference type="PIRSR" id="PIRSR001365-1"/>
    </source>
</evidence>
<comment type="similarity">
    <text evidence="1 4">Belongs to the DapA family.</text>
</comment>
<keyword evidence="3" id="KW-0704">Schiff base</keyword>
<proteinExistence type="inferred from homology"/>
<dbReference type="PIRSF" id="PIRSF001365">
    <property type="entry name" value="DHDPS"/>
    <property type="match status" value="1"/>
</dbReference>
<dbReference type="PANTHER" id="PTHR12128">
    <property type="entry name" value="DIHYDRODIPICOLINATE SYNTHASE"/>
    <property type="match status" value="1"/>
</dbReference>
<dbReference type="Pfam" id="PF00701">
    <property type="entry name" value="DHDPS"/>
    <property type="match status" value="1"/>
</dbReference>
<dbReference type="GO" id="GO:0044281">
    <property type="term" value="P:small molecule metabolic process"/>
    <property type="evidence" value="ECO:0007669"/>
    <property type="project" value="UniProtKB-ARBA"/>
</dbReference>